<proteinExistence type="inferred from homology"/>
<dbReference type="PROSITE" id="PS00028">
    <property type="entry name" value="ZINC_FINGER_C2H2_1"/>
    <property type="match status" value="2"/>
</dbReference>
<reference evidence="15" key="1">
    <citation type="submission" date="2025-08" db="UniProtKB">
        <authorList>
            <consortium name="RefSeq"/>
        </authorList>
    </citation>
    <scope>IDENTIFICATION</scope>
    <source>
        <tissue evidence="15">Blood</tissue>
    </source>
</reference>
<feature type="domain" description="C2H2-type" evidence="12">
    <location>
        <begin position="324"/>
        <end position="351"/>
    </location>
</feature>
<keyword evidence="4" id="KW-0677">Repeat</keyword>
<gene>
    <name evidence="15" type="primary">LOC112863265</name>
</gene>
<dbReference type="Gene3D" id="3.30.160.60">
    <property type="entry name" value="Classic Zinc Finger"/>
    <property type="match status" value="8"/>
</dbReference>
<dbReference type="PANTHER" id="PTHR23234">
    <property type="entry name" value="ZNF44 PROTEIN"/>
    <property type="match status" value="1"/>
</dbReference>
<keyword evidence="9" id="KW-0804">Transcription</keyword>
<dbReference type="AlphaFoldDB" id="A0A6P6I4T1"/>
<dbReference type="FunFam" id="3.30.160.60:FF:000446">
    <property type="entry name" value="Zinc finger protein"/>
    <property type="match status" value="1"/>
</dbReference>
<dbReference type="InterPro" id="IPR036051">
    <property type="entry name" value="KRAB_dom_sf"/>
</dbReference>
<feature type="domain" description="C2H2-type" evidence="12">
    <location>
        <begin position="268"/>
        <end position="295"/>
    </location>
</feature>
<dbReference type="GO" id="GO:0003677">
    <property type="term" value="F:DNA binding"/>
    <property type="evidence" value="ECO:0007669"/>
    <property type="project" value="UniProtKB-KW"/>
</dbReference>
<dbReference type="InterPro" id="IPR050758">
    <property type="entry name" value="Znf_C2H2-type"/>
</dbReference>
<dbReference type="FunFam" id="3.30.160.60:FF:000099">
    <property type="entry name" value="Zinc finger protein 79"/>
    <property type="match status" value="1"/>
</dbReference>
<keyword evidence="5 11" id="KW-0863">Zinc-finger</keyword>
<evidence type="ECO:0000256" key="8">
    <source>
        <dbReference type="ARBA" id="ARBA00023125"/>
    </source>
</evidence>
<name>A0A6P6I4T1_PUMCO</name>
<keyword evidence="7" id="KW-0805">Transcription regulation</keyword>
<feature type="domain" description="KRAB" evidence="13">
    <location>
        <begin position="91"/>
        <end position="162"/>
    </location>
</feature>
<dbReference type="GO" id="GO:0005634">
    <property type="term" value="C:nucleus"/>
    <property type="evidence" value="ECO:0007669"/>
    <property type="project" value="UniProtKB-SubCell"/>
</dbReference>
<dbReference type="SMART" id="SM00355">
    <property type="entry name" value="ZnF_C2H2"/>
    <property type="match status" value="7"/>
</dbReference>
<feature type="domain" description="C2H2-type" evidence="12">
    <location>
        <begin position="413"/>
        <end position="437"/>
    </location>
</feature>
<dbReference type="SUPFAM" id="SSF57667">
    <property type="entry name" value="beta-beta-alpha zinc fingers"/>
    <property type="match status" value="5"/>
</dbReference>
<dbReference type="CDD" id="cd07765">
    <property type="entry name" value="KRAB_A-box"/>
    <property type="match status" value="1"/>
</dbReference>
<keyword evidence="6" id="KW-0862">Zinc</keyword>
<dbReference type="GO" id="GO:0006355">
    <property type="term" value="P:regulation of DNA-templated transcription"/>
    <property type="evidence" value="ECO:0007669"/>
    <property type="project" value="InterPro"/>
</dbReference>
<evidence type="ECO:0000256" key="2">
    <source>
        <dbReference type="ARBA" id="ARBA00006991"/>
    </source>
</evidence>
<evidence type="ECO:0000313" key="15">
    <source>
        <dbReference type="RefSeq" id="XP_025782163.1"/>
    </source>
</evidence>
<accession>A0A6P6I4T1</accession>
<evidence type="ECO:0000256" key="5">
    <source>
        <dbReference type="ARBA" id="ARBA00022771"/>
    </source>
</evidence>
<feature type="domain" description="C2H2-type" evidence="12">
    <location>
        <begin position="352"/>
        <end position="375"/>
    </location>
</feature>
<protein>
    <submittedName>
        <fullName evidence="15">LOW QUALITY PROTEIN: zinc finger protein 684-like</fullName>
    </submittedName>
</protein>
<evidence type="ECO:0000259" key="12">
    <source>
        <dbReference type="PROSITE" id="PS50157"/>
    </source>
</evidence>
<keyword evidence="14" id="KW-1185">Reference proteome</keyword>
<dbReference type="Gene3D" id="6.10.140.140">
    <property type="match status" value="1"/>
</dbReference>
<dbReference type="InterPro" id="IPR001909">
    <property type="entry name" value="KRAB"/>
</dbReference>
<dbReference type="InterPro" id="IPR013087">
    <property type="entry name" value="Znf_C2H2_type"/>
</dbReference>
<evidence type="ECO:0000256" key="3">
    <source>
        <dbReference type="ARBA" id="ARBA00022723"/>
    </source>
</evidence>
<dbReference type="Pfam" id="PF01352">
    <property type="entry name" value="KRAB"/>
    <property type="match status" value="1"/>
</dbReference>
<dbReference type="GO" id="GO:0008270">
    <property type="term" value="F:zinc ion binding"/>
    <property type="evidence" value="ECO:0007669"/>
    <property type="project" value="UniProtKB-KW"/>
</dbReference>
<dbReference type="SMART" id="SM00349">
    <property type="entry name" value="KRAB"/>
    <property type="match status" value="1"/>
</dbReference>
<dbReference type="Proteomes" id="UP000515131">
    <property type="component" value="Unplaced"/>
</dbReference>
<keyword evidence="8" id="KW-0238">DNA-binding</keyword>
<sequence>MKLKGHQTRNFHQMKGKPLRLCRHKFHEPCGKCSLRWLCREDPAKSRRVVIPAHAQEGPPEVAYVPRRAWVLSCYGTHYRLKTNVPLQGSVTFQDVAVDFTPEEWQLLDCDQRTLYWDVTLENFRNLTAVEVICLLDDALERQEGSKDNFLNQDMFTFKKTLTMKRVQNRNLSIKFISSRQTQHKCESNGKSLQPNSHWLSYNKSYTGENSYEYKDCGKAFKNKSHLVRHEKKHTRKKPFEFNDCGKAFNSKGHLIAHQNIHSGERSFVCSDCGKAFVHEAQLVVPQRLHTREKPYECHPCGKLFTHNSSFTQHVKSHALENSFECKECEKTFEYSLSLYKRSRFHIGEKSYRCRECGKASVLVMHQRIHTGERPHGCTNCGKALIKKSQNFFKKKKSRLLKHYLTPTAEQHNKCSACGRCFNQKTHLTVHQRTNKHMEAL</sequence>
<evidence type="ECO:0000256" key="6">
    <source>
        <dbReference type="ARBA" id="ARBA00022833"/>
    </source>
</evidence>
<evidence type="ECO:0000259" key="13">
    <source>
        <dbReference type="PROSITE" id="PS50805"/>
    </source>
</evidence>
<evidence type="ECO:0000256" key="11">
    <source>
        <dbReference type="PROSITE-ProRule" id="PRU00042"/>
    </source>
</evidence>
<keyword evidence="3" id="KW-0479">Metal-binding</keyword>
<dbReference type="Pfam" id="PF00096">
    <property type="entry name" value="zf-C2H2"/>
    <property type="match status" value="3"/>
</dbReference>
<dbReference type="InterPro" id="IPR036236">
    <property type="entry name" value="Znf_C2H2_sf"/>
</dbReference>
<comment type="subcellular location">
    <subcellularLocation>
        <location evidence="1">Nucleus</location>
    </subcellularLocation>
</comment>
<organism evidence="14 15">
    <name type="scientific">Puma concolor</name>
    <name type="common">Mountain lion</name>
    <name type="synonym">Felis concolor</name>
    <dbReference type="NCBI Taxonomy" id="9696"/>
    <lineage>
        <taxon>Eukaryota</taxon>
        <taxon>Metazoa</taxon>
        <taxon>Chordata</taxon>
        <taxon>Craniata</taxon>
        <taxon>Vertebrata</taxon>
        <taxon>Euteleostomi</taxon>
        <taxon>Mammalia</taxon>
        <taxon>Eutheria</taxon>
        <taxon>Laurasiatheria</taxon>
        <taxon>Carnivora</taxon>
        <taxon>Feliformia</taxon>
        <taxon>Felidae</taxon>
        <taxon>Felinae</taxon>
        <taxon>Puma</taxon>
    </lineage>
</organism>
<feature type="domain" description="C2H2-type" evidence="12">
    <location>
        <begin position="296"/>
        <end position="323"/>
    </location>
</feature>
<feature type="domain" description="C2H2-type" evidence="12">
    <location>
        <begin position="212"/>
        <end position="239"/>
    </location>
</feature>
<dbReference type="PANTHER" id="PTHR23234:SF10">
    <property type="entry name" value="RIKEN CDNA 6720489N17 GENE-RELATED"/>
    <property type="match status" value="1"/>
</dbReference>
<dbReference type="PROSITE" id="PS50157">
    <property type="entry name" value="ZINC_FINGER_C2H2_2"/>
    <property type="match status" value="7"/>
</dbReference>
<comment type="similarity">
    <text evidence="2">Belongs to the krueppel C2H2-type zinc-finger protein family.</text>
</comment>
<dbReference type="RefSeq" id="XP_025782163.1">
    <property type="nucleotide sequence ID" value="XM_025926378.1"/>
</dbReference>
<evidence type="ECO:0000313" key="14">
    <source>
        <dbReference type="Proteomes" id="UP000515131"/>
    </source>
</evidence>
<evidence type="ECO:0000256" key="1">
    <source>
        <dbReference type="ARBA" id="ARBA00004123"/>
    </source>
</evidence>
<evidence type="ECO:0000256" key="7">
    <source>
        <dbReference type="ARBA" id="ARBA00023015"/>
    </source>
</evidence>
<evidence type="ECO:0000256" key="9">
    <source>
        <dbReference type="ARBA" id="ARBA00023163"/>
    </source>
</evidence>
<evidence type="ECO:0000256" key="10">
    <source>
        <dbReference type="ARBA" id="ARBA00023242"/>
    </source>
</evidence>
<evidence type="ECO:0000256" key="4">
    <source>
        <dbReference type="ARBA" id="ARBA00022737"/>
    </source>
</evidence>
<keyword evidence="10" id="KW-0539">Nucleus</keyword>
<feature type="domain" description="C2H2-type" evidence="12">
    <location>
        <begin position="240"/>
        <end position="267"/>
    </location>
</feature>
<dbReference type="SUPFAM" id="SSF109640">
    <property type="entry name" value="KRAB domain (Kruppel-associated box)"/>
    <property type="match status" value="1"/>
</dbReference>
<dbReference type="KEGG" id="pcoo:112863265"/>
<dbReference type="PROSITE" id="PS50805">
    <property type="entry name" value="KRAB"/>
    <property type="match status" value="1"/>
</dbReference>
<dbReference type="GeneID" id="112863265"/>
<dbReference type="FunFam" id="3.30.160.60:FF:000006">
    <property type="entry name" value="Zinc finger protein 184 (Kruppel-like)"/>
    <property type="match status" value="1"/>
</dbReference>